<feature type="signal peptide" evidence="1">
    <location>
        <begin position="1"/>
        <end position="26"/>
    </location>
</feature>
<accession>W7D4T7</accession>
<dbReference type="Proteomes" id="UP000019241">
    <property type="component" value="Unassembled WGS sequence"/>
</dbReference>
<dbReference type="PATRIC" id="fig|1265822.4.peg.4074"/>
<evidence type="ECO:0000313" key="3">
    <source>
        <dbReference type="Proteomes" id="UP000019241"/>
    </source>
</evidence>
<dbReference type="AlphaFoldDB" id="W7D4T7"/>
<gene>
    <name evidence="2" type="ORF">MCOL2_19946</name>
</gene>
<sequence>MKQKRNMKKTGVALLTTALVSSQLIAAVPFNVFAAEATPQTVKSVQATTENYYLNPITAGDRIITGKVDPSNKAVQIGSKALNSSGFNYGTEFDANGNFSTTN</sequence>
<evidence type="ECO:0000256" key="1">
    <source>
        <dbReference type="SAM" id="SignalP"/>
    </source>
</evidence>
<proteinExistence type="predicted"/>
<name>W7D4T7_9LIST</name>
<reference evidence="2 3" key="1">
    <citation type="submission" date="2012-12" db="EMBL/GenBank/DDBJ databases">
        <title>Novel taxa of Listeriaceae from agricultural environments in the United States.</title>
        <authorList>
            <person name="den Bakker H.C."/>
            <person name="Allred A."/>
            <person name="Warchocki S."/>
            <person name="Wright E.M."/>
            <person name="Burrell A."/>
            <person name="Nightingale K.K."/>
            <person name="Kephart D."/>
            <person name="Wiedmann M."/>
        </authorList>
    </citation>
    <scope>NUCLEOTIDE SEQUENCE [LARGE SCALE GENOMIC DNA]</scope>
    <source>
        <strain evidence="2 3">FSL S10-1203</strain>
    </source>
</reference>
<keyword evidence="1" id="KW-0732">Signal</keyword>
<feature type="chain" id="PRO_5039536083" evidence="1">
    <location>
        <begin position="27"/>
        <end position="103"/>
    </location>
</feature>
<dbReference type="EMBL" id="AODM01000086">
    <property type="protein sequence ID" value="EUJ44227.1"/>
    <property type="molecule type" value="Genomic_DNA"/>
</dbReference>
<evidence type="ECO:0000313" key="2">
    <source>
        <dbReference type="EMBL" id="EUJ44227.1"/>
    </source>
</evidence>
<protein>
    <submittedName>
        <fullName evidence="2">Uncharacterized protein</fullName>
    </submittedName>
</protein>
<dbReference type="RefSeq" id="WP_128080409.1">
    <property type="nucleotide sequence ID" value="NZ_AODM01000086.1"/>
</dbReference>
<comment type="caution">
    <text evidence="2">The sequence shown here is derived from an EMBL/GenBank/DDBJ whole genome shotgun (WGS) entry which is preliminary data.</text>
</comment>
<organism evidence="2 3">
    <name type="scientific">Listeria fleischmannii FSL S10-1203</name>
    <dbReference type="NCBI Taxonomy" id="1265822"/>
    <lineage>
        <taxon>Bacteria</taxon>
        <taxon>Bacillati</taxon>
        <taxon>Bacillota</taxon>
        <taxon>Bacilli</taxon>
        <taxon>Bacillales</taxon>
        <taxon>Listeriaceae</taxon>
        <taxon>Listeria</taxon>
    </lineage>
</organism>